<evidence type="ECO:0000313" key="3">
    <source>
        <dbReference type="Proteomes" id="UP000322077"/>
    </source>
</evidence>
<dbReference type="Proteomes" id="UP000322077">
    <property type="component" value="Unassembled WGS sequence"/>
</dbReference>
<evidence type="ECO:0000313" key="2">
    <source>
        <dbReference type="EMBL" id="TZG23886.1"/>
    </source>
</evidence>
<feature type="compositionally biased region" description="Basic and acidic residues" evidence="1">
    <location>
        <begin position="38"/>
        <end position="48"/>
    </location>
</feature>
<comment type="caution">
    <text evidence="2">The sequence shown here is derived from an EMBL/GenBank/DDBJ whole genome shotgun (WGS) entry which is preliminary data.</text>
</comment>
<organism evidence="2 3">
    <name type="scientific">Sphingomonas montanisoli</name>
    <dbReference type="NCBI Taxonomy" id="2606412"/>
    <lineage>
        <taxon>Bacteria</taxon>
        <taxon>Pseudomonadati</taxon>
        <taxon>Pseudomonadota</taxon>
        <taxon>Alphaproteobacteria</taxon>
        <taxon>Sphingomonadales</taxon>
        <taxon>Sphingomonadaceae</taxon>
        <taxon>Sphingomonas</taxon>
    </lineage>
</organism>
<dbReference type="RefSeq" id="WP_149524179.1">
    <property type="nucleotide sequence ID" value="NZ_VTOU01000010.1"/>
</dbReference>
<dbReference type="AlphaFoldDB" id="A0A5D9BWY7"/>
<protein>
    <submittedName>
        <fullName evidence="2">Uncharacterized protein</fullName>
    </submittedName>
</protein>
<keyword evidence="3" id="KW-1185">Reference proteome</keyword>
<dbReference type="EMBL" id="VTOU01000010">
    <property type="protein sequence ID" value="TZG23886.1"/>
    <property type="molecule type" value="Genomic_DNA"/>
</dbReference>
<sequence>MDKNSAVAKPAASKPAAIPPATTINPSGAPDQIVPDVDLDHPAVDADPRANTTVDQNRIDFNDPTIPGDVAVARNLGMTEGEDEKKD</sequence>
<reference evidence="2 3" key="1">
    <citation type="submission" date="2019-08" db="EMBL/GenBank/DDBJ databases">
        <authorList>
            <person name="Wang G."/>
            <person name="Xu Z."/>
        </authorList>
    </citation>
    <scope>NUCLEOTIDE SEQUENCE [LARGE SCALE GENOMIC DNA]</scope>
    <source>
        <strain evidence="2 3">ZX</strain>
    </source>
</reference>
<feature type="compositionally biased region" description="Low complexity" evidence="1">
    <location>
        <begin position="1"/>
        <end position="26"/>
    </location>
</feature>
<proteinExistence type="predicted"/>
<name>A0A5D9BWY7_9SPHN</name>
<evidence type="ECO:0000256" key="1">
    <source>
        <dbReference type="SAM" id="MobiDB-lite"/>
    </source>
</evidence>
<feature type="region of interest" description="Disordered" evidence="1">
    <location>
        <begin position="1"/>
        <end position="49"/>
    </location>
</feature>
<accession>A0A5D9BWY7</accession>
<gene>
    <name evidence="2" type="ORF">FYJ91_20445</name>
</gene>